<dbReference type="InterPro" id="IPR051206">
    <property type="entry name" value="NAMLAA_amidase_2"/>
</dbReference>
<dbReference type="SMART" id="SM00644">
    <property type="entry name" value="Ami_2"/>
    <property type="match status" value="1"/>
</dbReference>
<keyword evidence="5" id="KW-0749">Sporulation</keyword>
<reference evidence="9" key="1">
    <citation type="submission" date="2022-07" db="EMBL/GenBank/DDBJ databases">
        <title>Faecal culturing of patients with breast cancer.</title>
        <authorList>
            <person name="Teng N.M.Y."/>
            <person name="Kiu R."/>
            <person name="Evans R."/>
            <person name="Baker D.J."/>
            <person name="Zenner C."/>
            <person name="Robinson S.D."/>
            <person name="Hall L.J."/>
        </authorList>
    </citation>
    <scope>NUCLEOTIDE SEQUENCE</scope>
    <source>
        <strain evidence="9">LH1062</strain>
    </source>
</reference>
<dbReference type="GO" id="GO:0008745">
    <property type="term" value="F:N-acetylmuramoyl-L-alanine amidase activity"/>
    <property type="evidence" value="ECO:0007669"/>
    <property type="project" value="UniProtKB-EC"/>
</dbReference>
<evidence type="ECO:0000256" key="4">
    <source>
        <dbReference type="ARBA" id="ARBA00022801"/>
    </source>
</evidence>
<dbReference type="PANTHER" id="PTHR30417">
    <property type="entry name" value="N-ACETYLMURAMOYL-L-ALANINE AMIDASE AMID"/>
    <property type="match status" value="1"/>
</dbReference>
<dbReference type="EC" id="3.5.1.28" evidence="3"/>
<evidence type="ECO:0000256" key="7">
    <source>
        <dbReference type="ARBA" id="ARBA00023316"/>
    </source>
</evidence>
<evidence type="ECO:0000313" key="9">
    <source>
        <dbReference type="EMBL" id="UTY38159.1"/>
    </source>
</evidence>
<evidence type="ECO:0000256" key="2">
    <source>
        <dbReference type="ARBA" id="ARBA00007553"/>
    </source>
</evidence>
<dbReference type="InterPro" id="IPR036505">
    <property type="entry name" value="Amidase/PGRP_sf"/>
</dbReference>
<keyword evidence="10" id="KW-1185">Reference proteome</keyword>
<keyword evidence="7" id="KW-0961">Cell wall biogenesis/degradation</keyword>
<keyword evidence="6" id="KW-0178">Competence</keyword>
<comment type="similarity">
    <text evidence="2">Belongs to the N-acetylmuramoyl-L-alanine amidase 2 family.</text>
</comment>
<name>A0ABY5I167_9FIRM</name>
<evidence type="ECO:0000256" key="5">
    <source>
        <dbReference type="ARBA" id="ARBA00022969"/>
    </source>
</evidence>
<evidence type="ECO:0000256" key="3">
    <source>
        <dbReference type="ARBA" id="ARBA00011901"/>
    </source>
</evidence>
<dbReference type="Gene3D" id="3.40.80.10">
    <property type="entry name" value="Peptidoglycan recognition protein-like"/>
    <property type="match status" value="1"/>
</dbReference>
<dbReference type="InterPro" id="IPR002502">
    <property type="entry name" value="Amidase_domain"/>
</dbReference>
<protein>
    <recommendedName>
        <fullName evidence="3">N-acetylmuramoyl-L-alanine amidase</fullName>
        <ecNumber evidence="3">3.5.1.28</ecNumber>
    </recommendedName>
</protein>
<dbReference type="Proteomes" id="UP001060112">
    <property type="component" value="Chromosome"/>
</dbReference>
<organism evidence="9 10">
    <name type="scientific">Allocoprobacillus halotolerans</name>
    <dbReference type="NCBI Taxonomy" id="2944914"/>
    <lineage>
        <taxon>Bacteria</taxon>
        <taxon>Bacillati</taxon>
        <taxon>Bacillota</taxon>
        <taxon>Erysipelotrichia</taxon>
        <taxon>Erysipelotrichales</taxon>
        <taxon>Erysipelotrichaceae</taxon>
        <taxon>Allocoprobacillus</taxon>
    </lineage>
</organism>
<dbReference type="RefSeq" id="WP_290138306.1">
    <property type="nucleotide sequence ID" value="NZ_CP101620.1"/>
</dbReference>
<dbReference type="SUPFAM" id="SSF158634">
    <property type="entry name" value="RPA2825-like"/>
    <property type="match status" value="1"/>
</dbReference>
<dbReference type="Pfam" id="PF01510">
    <property type="entry name" value="Amidase_2"/>
    <property type="match status" value="1"/>
</dbReference>
<evidence type="ECO:0000259" key="8">
    <source>
        <dbReference type="SMART" id="SM00644"/>
    </source>
</evidence>
<dbReference type="PANTHER" id="PTHR30417:SF11">
    <property type="entry name" value="N-ACETYLMURAMOYL-L-ALANINE AMIDASE XLYA"/>
    <property type="match status" value="1"/>
</dbReference>
<gene>
    <name evidence="9" type="ORF">NMU03_10720</name>
</gene>
<comment type="catalytic activity">
    <reaction evidence="1">
        <text>Hydrolyzes the link between N-acetylmuramoyl residues and L-amino acid residues in certain cell-wall glycopeptides.</text>
        <dbReference type="EC" id="3.5.1.28"/>
    </reaction>
</comment>
<dbReference type="SUPFAM" id="SSF55846">
    <property type="entry name" value="N-acetylmuramoyl-L-alanine amidase-like"/>
    <property type="match status" value="1"/>
</dbReference>
<evidence type="ECO:0000256" key="6">
    <source>
        <dbReference type="ARBA" id="ARBA00023287"/>
    </source>
</evidence>
<proteinExistence type="inferred from homology"/>
<keyword evidence="4 9" id="KW-0378">Hydrolase</keyword>
<evidence type="ECO:0000313" key="10">
    <source>
        <dbReference type="Proteomes" id="UP001060112"/>
    </source>
</evidence>
<evidence type="ECO:0000256" key="1">
    <source>
        <dbReference type="ARBA" id="ARBA00001561"/>
    </source>
</evidence>
<feature type="domain" description="N-acetylmuramoyl-L-alanine amidase" evidence="8">
    <location>
        <begin position="13"/>
        <end position="155"/>
    </location>
</feature>
<dbReference type="CDD" id="cd06583">
    <property type="entry name" value="PGRP"/>
    <property type="match status" value="1"/>
</dbReference>
<sequence>MQIKEHLISKTKYKIKCPNLMTVKWIVIHNTANDASAQNEVNYMQSNNNQISYHFAVDDKEIIQALPLNRNGWHAGDGYKENGGNKCGIAIEICYSKSGGDRFLQAEKNAAWLAAKLLKDYEFDITHLKKHQDFANKYCPHRTMDLGWSRFVDMVKKQLQTMKPSSQSGNKQISVSYYPQYKGTSLSFVDALNTLHIDSSKTSRQQIALNNGIIGYSGTAKQNQQLFQLLKQGKLKKEK</sequence>
<dbReference type="EMBL" id="CP101620">
    <property type="protein sequence ID" value="UTY38159.1"/>
    <property type="molecule type" value="Genomic_DNA"/>
</dbReference>
<accession>A0ABY5I167</accession>